<dbReference type="AlphaFoldDB" id="A0A5V3URZ7"/>
<accession>A0A5V3URZ7</accession>
<name>A0A5V3URZ7_SALER</name>
<proteinExistence type="predicted"/>
<gene>
    <name evidence="2" type="ORF">F7467_13090</name>
</gene>
<evidence type="ECO:0000313" key="2">
    <source>
        <dbReference type="EMBL" id="ECZ0571195.1"/>
    </source>
</evidence>
<protein>
    <submittedName>
        <fullName evidence="2">Uncharacterized protein</fullName>
    </submittedName>
</protein>
<sequence>MQPDNALFGCRMLSSFIYKRGLGVYRRSASEATQGRSGPGQEEAGKSIPPVYTRHTSSFMCIGGKLLGPSLGLAPSGLAQALFKTVNHFILQLELFRGYAGRHKP</sequence>
<organism evidence="2">
    <name type="scientific">Salmonella enterica</name>
    <name type="common">Salmonella choleraesuis</name>
    <dbReference type="NCBI Taxonomy" id="28901"/>
    <lineage>
        <taxon>Bacteria</taxon>
        <taxon>Pseudomonadati</taxon>
        <taxon>Pseudomonadota</taxon>
        <taxon>Gammaproteobacteria</taxon>
        <taxon>Enterobacterales</taxon>
        <taxon>Enterobacteriaceae</taxon>
        <taxon>Salmonella</taxon>
    </lineage>
</organism>
<reference evidence="2" key="1">
    <citation type="submission" date="2019-09" db="EMBL/GenBank/DDBJ databases">
        <authorList>
            <consortium name="PulseNet: The National Subtyping Network for Foodborne Disease Surveillance"/>
            <person name="Tarr C.L."/>
            <person name="Trees E."/>
            <person name="Katz L.S."/>
            <person name="Carleton-Romer H.A."/>
            <person name="Stroika S."/>
            <person name="Kucerova Z."/>
            <person name="Roache K.F."/>
            <person name="Sabol A.L."/>
            <person name="Besser J."/>
            <person name="Gerner-Smidt P."/>
        </authorList>
    </citation>
    <scope>NUCLEOTIDE SEQUENCE</scope>
    <source>
        <strain evidence="2">PNUSAS103169</strain>
    </source>
</reference>
<evidence type="ECO:0000256" key="1">
    <source>
        <dbReference type="SAM" id="MobiDB-lite"/>
    </source>
</evidence>
<feature type="region of interest" description="Disordered" evidence="1">
    <location>
        <begin position="29"/>
        <end position="49"/>
    </location>
</feature>
<comment type="caution">
    <text evidence="2">The sequence shown here is derived from an EMBL/GenBank/DDBJ whole genome shotgun (WGS) entry which is preliminary data.</text>
</comment>
<dbReference type="EMBL" id="AALFWW010000021">
    <property type="protein sequence ID" value="ECZ0571195.1"/>
    <property type="molecule type" value="Genomic_DNA"/>
</dbReference>